<sequence>MIEFVNVTKVYEGGVVALSNANIKIENGEFVFLVGSSGAGKTTVTKLIMREENVTEGEIYLYGEDITKISRKEIPYLRRKMGVVFQDFRLLEDRTVYENVEFAMQIVGMSRREIRRRVPNVLNQVGLNYKAKMFPRQLSGGEQQRVALARALVNNPSILIADEPTGNLNPKTAMEIMEILENINSMGTTIIMATHAKDIVDVMKKRVIEIEDGIVVRDEVGGAYHSEAVEV</sequence>
<evidence type="ECO:0000256" key="3">
    <source>
        <dbReference type="ARBA" id="ARBA00022475"/>
    </source>
</evidence>
<dbReference type="PROSITE" id="PS50893">
    <property type="entry name" value="ABC_TRANSPORTER_2"/>
    <property type="match status" value="1"/>
</dbReference>
<dbReference type="PANTHER" id="PTHR24220">
    <property type="entry name" value="IMPORT ATP-BINDING PROTEIN"/>
    <property type="match status" value="1"/>
</dbReference>
<accession>A0A9D1LTX5</accession>
<dbReference type="GO" id="GO:0005886">
    <property type="term" value="C:plasma membrane"/>
    <property type="evidence" value="ECO:0007669"/>
    <property type="project" value="UniProtKB-SubCell"/>
</dbReference>
<dbReference type="InterPro" id="IPR003439">
    <property type="entry name" value="ABC_transporter-like_ATP-bd"/>
</dbReference>
<dbReference type="GO" id="GO:0016887">
    <property type="term" value="F:ATP hydrolysis activity"/>
    <property type="evidence" value="ECO:0007669"/>
    <property type="project" value="InterPro"/>
</dbReference>
<comment type="subunit">
    <text evidence="9">Homodimer. Forms a membrane-associated complex with FtsX.</text>
</comment>
<dbReference type="GO" id="GO:0022857">
    <property type="term" value="F:transmembrane transporter activity"/>
    <property type="evidence" value="ECO:0007669"/>
    <property type="project" value="TreeGrafter"/>
</dbReference>
<dbReference type="PROSITE" id="PS00211">
    <property type="entry name" value="ABC_TRANSPORTER_1"/>
    <property type="match status" value="1"/>
</dbReference>
<dbReference type="GO" id="GO:0051301">
    <property type="term" value="P:cell division"/>
    <property type="evidence" value="ECO:0007669"/>
    <property type="project" value="UniProtKB-UniRule"/>
</dbReference>
<reference evidence="11" key="2">
    <citation type="journal article" date="2021" name="PeerJ">
        <title>Extensive microbial diversity within the chicken gut microbiome revealed by metagenomics and culture.</title>
        <authorList>
            <person name="Gilroy R."/>
            <person name="Ravi A."/>
            <person name="Getino M."/>
            <person name="Pursley I."/>
            <person name="Horton D.L."/>
            <person name="Alikhan N.F."/>
            <person name="Baker D."/>
            <person name="Gharbi K."/>
            <person name="Hall N."/>
            <person name="Watson M."/>
            <person name="Adriaenssens E.M."/>
            <person name="Foster-Nyarko E."/>
            <person name="Jarju S."/>
            <person name="Secka A."/>
            <person name="Antonio M."/>
            <person name="Oren A."/>
            <person name="Chaudhuri R.R."/>
            <person name="La Ragione R."/>
            <person name="Hildebrand F."/>
            <person name="Pallen M.J."/>
        </authorList>
    </citation>
    <scope>NUCLEOTIDE SEQUENCE</scope>
    <source>
        <strain evidence="11">ChiSjej4B22-9803</strain>
    </source>
</reference>
<comment type="function">
    <text evidence="9">Part of the ABC transporter FtsEX involved in cellular division.</text>
</comment>
<name>A0A9D1LTX5_9FIRM</name>
<dbReference type="InterPro" id="IPR003593">
    <property type="entry name" value="AAA+_ATPase"/>
</dbReference>
<dbReference type="InterPro" id="IPR027417">
    <property type="entry name" value="P-loop_NTPase"/>
</dbReference>
<comment type="subcellular location">
    <subcellularLocation>
        <location evidence="9">Cell membrane</location>
        <topology evidence="9">Peripheral membrane protein</topology>
        <orientation evidence="9">Cytoplasmic side</orientation>
    </subcellularLocation>
</comment>
<evidence type="ECO:0000256" key="9">
    <source>
        <dbReference type="RuleBase" id="RU365094"/>
    </source>
</evidence>
<dbReference type="FunFam" id="3.40.50.300:FF:000056">
    <property type="entry name" value="Cell division ATP-binding protein FtsE"/>
    <property type="match status" value="1"/>
</dbReference>
<dbReference type="PANTHER" id="PTHR24220:SF470">
    <property type="entry name" value="CELL DIVISION ATP-BINDING PROTEIN FTSE"/>
    <property type="match status" value="1"/>
</dbReference>
<evidence type="ECO:0000256" key="6">
    <source>
        <dbReference type="ARBA" id="ARBA00022840"/>
    </source>
</evidence>
<organism evidence="11 12">
    <name type="scientific">Candidatus Avimonoglobus intestinipullorum</name>
    <dbReference type="NCBI Taxonomy" id="2840699"/>
    <lineage>
        <taxon>Bacteria</taxon>
        <taxon>Bacillati</taxon>
        <taxon>Bacillota</taxon>
        <taxon>Clostridia</taxon>
        <taxon>Eubacteriales</taxon>
        <taxon>Candidatus Avimonoglobus</taxon>
    </lineage>
</organism>
<dbReference type="SUPFAM" id="SSF52540">
    <property type="entry name" value="P-loop containing nucleoside triphosphate hydrolases"/>
    <property type="match status" value="1"/>
</dbReference>
<dbReference type="SMART" id="SM00382">
    <property type="entry name" value="AAA"/>
    <property type="match status" value="1"/>
</dbReference>
<dbReference type="InterPro" id="IPR005286">
    <property type="entry name" value="Cell_div_FtsE"/>
</dbReference>
<proteinExistence type="inferred from homology"/>
<keyword evidence="5 9" id="KW-0547">Nucleotide-binding</keyword>
<dbReference type="NCBIfam" id="TIGR02673">
    <property type="entry name" value="FtsE"/>
    <property type="match status" value="1"/>
</dbReference>
<evidence type="ECO:0000313" key="12">
    <source>
        <dbReference type="Proteomes" id="UP000824111"/>
    </source>
</evidence>
<keyword evidence="8 9" id="KW-0131">Cell cycle</keyword>
<dbReference type="GO" id="GO:0005524">
    <property type="term" value="F:ATP binding"/>
    <property type="evidence" value="ECO:0007669"/>
    <property type="project" value="UniProtKB-UniRule"/>
</dbReference>
<feature type="domain" description="ABC transporter" evidence="10">
    <location>
        <begin position="2"/>
        <end position="231"/>
    </location>
</feature>
<dbReference type="InterPro" id="IPR017871">
    <property type="entry name" value="ABC_transporter-like_CS"/>
</dbReference>
<dbReference type="Gene3D" id="3.40.50.300">
    <property type="entry name" value="P-loop containing nucleotide triphosphate hydrolases"/>
    <property type="match status" value="1"/>
</dbReference>
<dbReference type="AlphaFoldDB" id="A0A9D1LTX5"/>
<reference evidence="11" key="1">
    <citation type="submission" date="2020-10" db="EMBL/GenBank/DDBJ databases">
        <authorList>
            <person name="Gilroy R."/>
        </authorList>
    </citation>
    <scope>NUCLEOTIDE SEQUENCE</scope>
    <source>
        <strain evidence="11">ChiSjej4B22-9803</strain>
    </source>
</reference>
<keyword evidence="6 9" id="KW-0067">ATP-binding</keyword>
<gene>
    <name evidence="9 11" type="primary">ftsE</name>
    <name evidence="11" type="ORF">IAB04_01245</name>
</gene>
<dbReference type="InterPro" id="IPR015854">
    <property type="entry name" value="ABC_transpr_LolD-like"/>
</dbReference>
<evidence type="ECO:0000256" key="1">
    <source>
        <dbReference type="ARBA" id="ARBA00005417"/>
    </source>
</evidence>
<evidence type="ECO:0000256" key="2">
    <source>
        <dbReference type="ARBA" id="ARBA00020019"/>
    </source>
</evidence>
<keyword evidence="4 9" id="KW-0132">Cell division</keyword>
<dbReference type="Proteomes" id="UP000824111">
    <property type="component" value="Unassembled WGS sequence"/>
</dbReference>
<evidence type="ECO:0000256" key="5">
    <source>
        <dbReference type="ARBA" id="ARBA00022741"/>
    </source>
</evidence>
<evidence type="ECO:0000256" key="8">
    <source>
        <dbReference type="ARBA" id="ARBA00023306"/>
    </source>
</evidence>
<comment type="similarity">
    <text evidence="1 9">Belongs to the ABC transporter superfamily.</text>
</comment>
<evidence type="ECO:0000256" key="4">
    <source>
        <dbReference type="ARBA" id="ARBA00022618"/>
    </source>
</evidence>
<evidence type="ECO:0000259" key="10">
    <source>
        <dbReference type="PROSITE" id="PS50893"/>
    </source>
</evidence>
<evidence type="ECO:0000313" key="11">
    <source>
        <dbReference type="EMBL" id="HIU47969.1"/>
    </source>
</evidence>
<protein>
    <recommendedName>
        <fullName evidence="2 9">Cell division ATP-binding protein FtsE</fullName>
    </recommendedName>
</protein>
<evidence type="ECO:0000256" key="7">
    <source>
        <dbReference type="ARBA" id="ARBA00023136"/>
    </source>
</evidence>
<keyword evidence="3 9" id="KW-1003">Cell membrane</keyword>
<dbReference type="EMBL" id="DVND01000028">
    <property type="protein sequence ID" value="HIU47969.1"/>
    <property type="molecule type" value="Genomic_DNA"/>
</dbReference>
<comment type="caution">
    <text evidence="11">The sequence shown here is derived from an EMBL/GenBank/DDBJ whole genome shotgun (WGS) entry which is preliminary data.</text>
</comment>
<dbReference type="Pfam" id="PF00005">
    <property type="entry name" value="ABC_tran"/>
    <property type="match status" value="1"/>
</dbReference>
<keyword evidence="7 9" id="KW-0472">Membrane</keyword>